<gene>
    <name evidence="1" type="ORF">HPB50_005878</name>
</gene>
<comment type="caution">
    <text evidence="1">The sequence shown here is derived from an EMBL/GenBank/DDBJ whole genome shotgun (WGS) entry which is preliminary data.</text>
</comment>
<name>A0ACB7S4D9_HYAAI</name>
<dbReference type="Proteomes" id="UP000821845">
    <property type="component" value="Chromosome 5"/>
</dbReference>
<reference evidence="1" key="1">
    <citation type="submission" date="2020-05" db="EMBL/GenBank/DDBJ databases">
        <title>Large-scale comparative analyses of tick genomes elucidate their genetic diversity and vector capacities.</title>
        <authorList>
            <person name="Jia N."/>
            <person name="Wang J."/>
            <person name="Shi W."/>
            <person name="Du L."/>
            <person name="Sun Y."/>
            <person name="Zhan W."/>
            <person name="Jiang J."/>
            <person name="Wang Q."/>
            <person name="Zhang B."/>
            <person name="Ji P."/>
            <person name="Sakyi L.B."/>
            <person name="Cui X."/>
            <person name="Yuan T."/>
            <person name="Jiang B."/>
            <person name="Yang W."/>
            <person name="Lam T.T.-Y."/>
            <person name="Chang Q."/>
            <person name="Ding S."/>
            <person name="Wang X."/>
            <person name="Zhu J."/>
            <person name="Ruan X."/>
            <person name="Zhao L."/>
            <person name="Wei J."/>
            <person name="Que T."/>
            <person name="Du C."/>
            <person name="Cheng J."/>
            <person name="Dai P."/>
            <person name="Han X."/>
            <person name="Huang E."/>
            <person name="Gao Y."/>
            <person name="Liu J."/>
            <person name="Shao H."/>
            <person name="Ye R."/>
            <person name="Li L."/>
            <person name="Wei W."/>
            <person name="Wang X."/>
            <person name="Wang C."/>
            <person name="Yang T."/>
            <person name="Huo Q."/>
            <person name="Li W."/>
            <person name="Guo W."/>
            <person name="Chen H."/>
            <person name="Zhou L."/>
            <person name="Ni X."/>
            <person name="Tian J."/>
            <person name="Zhou Y."/>
            <person name="Sheng Y."/>
            <person name="Liu T."/>
            <person name="Pan Y."/>
            <person name="Xia L."/>
            <person name="Li J."/>
            <person name="Zhao F."/>
            <person name="Cao W."/>
        </authorList>
    </citation>
    <scope>NUCLEOTIDE SEQUENCE</scope>
    <source>
        <strain evidence="1">Hyas-2018</strain>
    </source>
</reference>
<evidence type="ECO:0000313" key="2">
    <source>
        <dbReference type="Proteomes" id="UP000821845"/>
    </source>
</evidence>
<dbReference type="EMBL" id="CM023485">
    <property type="protein sequence ID" value="KAH6929791.1"/>
    <property type="molecule type" value="Genomic_DNA"/>
</dbReference>
<protein>
    <submittedName>
        <fullName evidence="1">Uncharacterized protein</fullName>
    </submittedName>
</protein>
<organism evidence="1 2">
    <name type="scientific">Hyalomma asiaticum</name>
    <name type="common">Tick</name>
    <dbReference type="NCBI Taxonomy" id="266040"/>
    <lineage>
        <taxon>Eukaryota</taxon>
        <taxon>Metazoa</taxon>
        <taxon>Ecdysozoa</taxon>
        <taxon>Arthropoda</taxon>
        <taxon>Chelicerata</taxon>
        <taxon>Arachnida</taxon>
        <taxon>Acari</taxon>
        <taxon>Parasitiformes</taxon>
        <taxon>Ixodida</taxon>
        <taxon>Ixodoidea</taxon>
        <taxon>Ixodidae</taxon>
        <taxon>Hyalomminae</taxon>
        <taxon>Hyalomma</taxon>
    </lineage>
</organism>
<sequence length="102" mass="11626">MQESWEQAARQSTSKEYKGGSWHPPSQHNHFTFSHRSPAANLRLYLPCVPLRYYSSLDPRPGVAPITVRACGPQLIADRQEETDQNGVAGIDPLRGDRRRRR</sequence>
<proteinExistence type="predicted"/>
<evidence type="ECO:0000313" key="1">
    <source>
        <dbReference type="EMBL" id="KAH6929791.1"/>
    </source>
</evidence>
<keyword evidence="2" id="KW-1185">Reference proteome</keyword>
<accession>A0ACB7S4D9</accession>